<gene>
    <name evidence="13" type="ORF">F503_00461</name>
</gene>
<keyword evidence="5" id="KW-0813">Transport</keyword>
<keyword evidence="10" id="KW-0406">Ion transport</keyword>
<keyword evidence="7" id="KW-0809">Transit peptide</keyword>
<evidence type="ECO:0000256" key="7">
    <source>
        <dbReference type="ARBA" id="ARBA00022946"/>
    </source>
</evidence>
<dbReference type="AlphaFoldDB" id="S3C2L6"/>
<dbReference type="GO" id="GO:0051537">
    <property type="term" value="F:2 iron, 2 sulfur cluster binding"/>
    <property type="evidence" value="ECO:0007669"/>
    <property type="project" value="TreeGrafter"/>
</dbReference>
<reference evidence="13 14" key="1">
    <citation type="journal article" date="2013" name="BMC Genomics">
        <title>The genome and transcriptome of the pine saprophyte Ophiostoma piceae, and a comparison with the bark beetle-associated pine pathogen Grosmannia clavigera.</title>
        <authorList>
            <person name="Haridas S."/>
            <person name="Wang Y."/>
            <person name="Lim L."/>
            <person name="Massoumi Alamouti S."/>
            <person name="Jackman S."/>
            <person name="Docking R."/>
            <person name="Robertson G."/>
            <person name="Birol I."/>
            <person name="Bohlmann J."/>
            <person name="Breuil C."/>
        </authorList>
    </citation>
    <scope>NUCLEOTIDE SEQUENCE [LARGE SCALE GENOMIC DNA]</scope>
    <source>
        <strain evidence="13 14">UAMH 11346</strain>
    </source>
</reference>
<organism evidence="13 14">
    <name type="scientific">Ophiostoma piceae (strain UAMH 11346)</name>
    <name type="common">Sap stain fungus</name>
    <dbReference type="NCBI Taxonomy" id="1262450"/>
    <lineage>
        <taxon>Eukaryota</taxon>
        <taxon>Fungi</taxon>
        <taxon>Dikarya</taxon>
        <taxon>Ascomycota</taxon>
        <taxon>Pezizomycotina</taxon>
        <taxon>Sordariomycetes</taxon>
        <taxon>Sordariomycetidae</taxon>
        <taxon>Ophiostomatales</taxon>
        <taxon>Ophiostomataceae</taxon>
        <taxon>Ophiostoma</taxon>
    </lineage>
</organism>
<accession>S3C2L6</accession>
<dbReference type="GO" id="GO:0016226">
    <property type="term" value="P:iron-sulfur cluster assembly"/>
    <property type="evidence" value="ECO:0007669"/>
    <property type="project" value="InterPro"/>
</dbReference>
<dbReference type="PANTHER" id="PTHR16821">
    <property type="entry name" value="FRATAXIN"/>
    <property type="match status" value="1"/>
</dbReference>
<keyword evidence="8" id="KW-0560">Oxidoreductase</keyword>
<dbReference type="eggNOG" id="KOG3413">
    <property type="taxonomic scope" value="Eukaryota"/>
</dbReference>
<evidence type="ECO:0000256" key="11">
    <source>
        <dbReference type="ARBA" id="ARBA00023128"/>
    </source>
</evidence>
<dbReference type="STRING" id="1262450.S3C2L6"/>
<dbReference type="GO" id="GO:0008199">
    <property type="term" value="F:ferric iron binding"/>
    <property type="evidence" value="ECO:0007669"/>
    <property type="project" value="InterPro"/>
</dbReference>
<evidence type="ECO:0000256" key="2">
    <source>
        <dbReference type="ARBA" id="ARBA00008183"/>
    </source>
</evidence>
<dbReference type="InterPro" id="IPR036524">
    <property type="entry name" value="Frataxin/CyaY_sf"/>
</dbReference>
<dbReference type="GO" id="GO:0006826">
    <property type="term" value="P:iron ion transport"/>
    <property type="evidence" value="ECO:0007669"/>
    <property type="project" value="UniProtKB-KW"/>
</dbReference>
<dbReference type="InterPro" id="IPR017789">
    <property type="entry name" value="Frataxin"/>
</dbReference>
<comment type="subcellular location">
    <subcellularLocation>
        <location evidence="1">Mitochondrion</location>
    </subcellularLocation>
</comment>
<dbReference type="PROSITE" id="PS01344">
    <property type="entry name" value="FRATAXIN_1"/>
    <property type="match status" value="1"/>
</dbReference>
<protein>
    <recommendedName>
        <fullName evidence="3">ferroxidase</fullName>
        <ecNumber evidence="3">1.16.3.1</ecNumber>
    </recommendedName>
</protein>
<dbReference type="OrthoDB" id="1897642at2759"/>
<dbReference type="GO" id="GO:0008198">
    <property type="term" value="F:ferrous iron binding"/>
    <property type="evidence" value="ECO:0007669"/>
    <property type="project" value="TreeGrafter"/>
</dbReference>
<dbReference type="EC" id="1.16.3.1" evidence="3"/>
<evidence type="ECO:0000256" key="3">
    <source>
        <dbReference type="ARBA" id="ARBA00013107"/>
    </source>
</evidence>
<dbReference type="SMART" id="SM01219">
    <property type="entry name" value="Frataxin_Cyay"/>
    <property type="match status" value="1"/>
</dbReference>
<dbReference type="GO" id="GO:0006879">
    <property type="term" value="P:intracellular iron ion homeostasis"/>
    <property type="evidence" value="ECO:0007669"/>
    <property type="project" value="UniProtKB-KW"/>
</dbReference>
<evidence type="ECO:0000256" key="8">
    <source>
        <dbReference type="ARBA" id="ARBA00023002"/>
    </source>
</evidence>
<comment type="similarity">
    <text evidence="2">Belongs to the frataxin family.</text>
</comment>
<dbReference type="InterPro" id="IPR020895">
    <property type="entry name" value="Frataxin_CS"/>
</dbReference>
<dbReference type="InterPro" id="IPR002908">
    <property type="entry name" value="Frataxin/CyaY"/>
</dbReference>
<keyword evidence="14" id="KW-1185">Reference proteome</keyword>
<proteinExistence type="inferred from homology"/>
<keyword evidence="11" id="KW-0496">Mitochondrion</keyword>
<dbReference type="PANTHER" id="PTHR16821:SF2">
    <property type="entry name" value="FRATAXIN, MITOCHONDRIAL"/>
    <property type="match status" value="1"/>
</dbReference>
<dbReference type="GO" id="GO:0005739">
    <property type="term" value="C:mitochondrion"/>
    <property type="evidence" value="ECO:0007669"/>
    <property type="project" value="UniProtKB-SubCell"/>
</dbReference>
<evidence type="ECO:0000256" key="1">
    <source>
        <dbReference type="ARBA" id="ARBA00004173"/>
    </source>
</evidence>
<evidence type="ECO:0000256" key="4">
    <source>
        <dbReference type="ARBA" id="ARBA00022434"/>
    </source>
</evidence>
<dbReference type="GO" id="GO:0034986">
    <property type="term" value="F:iron chaperone activity"/>
    <property type="evidence" value="ECO:0007669"/>
    <property type="project" value="TreeGrafter"/>
</dbReference>
<evidence type="ECO:0000256" key="5">
    <source>
        <dbReference type="ARBA" id="ARBA00022448"/>
    </source>
</evidence>
<evidence type="ECO:0000256" key="10">
    <source>
        <dbReference type="ARBA" id="ARBA00023065"/>
    </source>
</evidence>
<evidence type="ECO:0000256" key="9">
    <source>
        <dbReference type="ARBA" id="ARBA00023004"/>
    </source>
</evidence>
<keyword evidence="6" id="KW-0410">Iron transport</keyword>
<dbReference type="Proteomes" id="UP000016923">
    <property type="component" value="Unassembled WGS sequence"/>
</dbReference>
<dbReference type="NCBIfam" id="TIGR03421">
    <property type="entry name" value="FeS_CyaY"/>
    <property type="match status" value="1"/>
</dbReference>
<dbReference type="VEuPathDB" id="FungiDB:F503_00461"/>
<evidence type="ECO:0000313" key="14">
    <source>
        <dbReference type="Proteomes" id="UP000016923"/>
    </source>
</evidence>
<evidence type="ECO:0000256" key="12">
    <source>
        <dbReference type="ARBA" id="ARBA00047990"/>
    </source>
</evidence>
<evidence type="ECO:0000256" key="6">
    <source>
        <dbReference type="ARBA" id="ARBA00022496"/>
    </source>
</evidence>
<dbReference type="OMA" id="HTHRALI"/>
<sequence>MPRPALSVPSRLARRLAAPMATLPSATTTPRTAPATALRACRQCRLPASRRLFSTTPRAAVRASSSRLAAPSIAAYKPQASLEPAALSDTEYHALADDYLEKLVVRLEDMQDAREDVDVEYSSGVLTLAFDPSESTGGRARTYVINKQPPNKQIWLSSPVSGPKRYDWVVDGSSGSSGSGGGRWIYLKDNTAFNDLLRDEIGLDLDDQGCEEQ</sequence>
<dbReference type="EMBL" id="KE148150">
    <property type="protein sequence ID" value="EPE07739.1"/>
    <property type="molecule type" value="Genomic_DNA"/>
</dbReference>
<evidence type="ECO:0000313" key="13">
    <source>
        <dbReference type="EMBL" id="EPE07739.1"/>
    </source>
</evidence>
<dbReference type="Gene3D" id="3.30.920.10">
    <property type="entry name" value="Frataxin/CyaY"/>
    <property type="match status" value="1"/>
</dbReference>
<dbReference type="PROSITE" id="PS50810">
    <property type="entry name" value="FRATAXIN_2"/>
    <property type="match status" value="1"/>
</dbReference>
<dbReference type="SUPFAM" id="SSF55387">
    <property type="entry name" value="Frataxin/Nqo15-like"/>
    <property type="match status" value="1"/>
</dbReference>
<dbReference type="HOGENOM" id="CLU_080880_0_0_1"/>
<dbReference type="Pfam" id="PF01491">
    <property type="entry name" value="Frataxin_Cyay"/>
    <property type="match status" value="1"/>
</dbReference>
<name>S3C2L6_OPHP1</name>
<dbReference type="NCBIfam" id="TIGR03422">
    <property type="entry name" value="mito_frataxin"/>
    <property type="match status" value="1"/>
</dbReference>
<keyword evidence="4" id="KW-0409">Iron storage</keyword>
<dbReference type="GO" id="GO:0004322">
    <property type="term" value="F:ferroxidase activity"/>
    <property type="evidence" value="ECO:0007669"/>
    <property type="project" value="UniProtKB-EC"/>
</dbReference>
<keyword evidence="9" id="KW-0408">Iron</keyword>
<comment type="catalytic activity">
    <reaction evidence="12">
        <text>4 Fe(2+) + O2 + 4 H(+) = 4 Fe(3+) + 2 H2O</text>
        <dbReference type="Rhea" id="RHEA:11148"/>
        <dbReference type="ChEBI" id="CHEBI:15377"/>
        <dbReference type="ChEBI" id="CHEBI:15378"/>
        <dbReference type="ChEBI" id="CHEBI:15379"/>
        <dbReference type="ChEBI" id="CHEBI:29033"/>
        <dbReference type="ChEBI" id="CHEBI:29034"/>
        <dbReference type="EC" id="1.16.3.1"/>
    </reaction>
</comment>